<feature type="binding site" evidence="10">
    <location>
        <position position="294"/>
    </location>
    <ligand>
        <name>K(+)</name>
        <dbReference type="ChEBI" id="CHEBI:29103"/>
    </ligand>
</feature>
<keyword evidence="8 10" id="KW-0630">Potassium</keyword>
<dbReference type="InterPro" id="IPR002139">
    <property type="entry name" value="Ribo/fructo_kinase"/>
</dbReference>
<dbReference type="GO" id="GO:0004747">
    <property type="term" value="F:ribokinase activity"/>
    <property type="evidence" value="ECO:0007669"/>
    <property type="project" value="UniProtKB-UniRule"/>
</dbReference>
<dbReference type="HAMAP" id="MF_01987">
    <property type="entry name" value="Ribokinase"/>
    <property type="match status" value="1"/>
</dbReference>
<dbReference type="OrthoDB" id="415590at2759"/>
<dbReference type="PANTHER" id="PTHR10584:SF166">
    <property type="entry name" value="RIBOKINASE"/>
    <property type="match status" value="1"/>
</dbReference>
<evidence type="ECO:0000256" key="6">
    <source>
        <dbReference type="ARBA" id="ARBA00022840"/>
    </source>
</evidence>
<dbReference type="PRINTS" id="PR00990">
    <property type="entry name" value="RIBOKINASE"/>
</dbReference>
<evidence type="ECO:0000256" key="2">
    <source>
        <dbReference type="ARBA" id="ARBA00022679"/>
    </source>
</evidence>
<keyword evidence="1 10" id="KW-0963">Cytoplasm</keyword>
<comment type="catalytic activity">
    <reaction evidence="10">
        <text>D-ribose + ATP = D-ribose 5-phosphate + ADP + H(+)</text>
        <dbReference type="Rhea" id="RHEA:13697"/>
        <dbReference type="ChEBI" id="CHEBI:15378"/>
        <dbReference type="ChEBI" id="CHEBI:30616"/>
        <dbReference type="ChEBI" id="CHEBI:47013"/>
        <dbReference type="ChEBI" id="CHEBI:78346"/>
        <dbReference type="ChEBI" id="CHEBI:456216"/>
        <dbReference type="EC" id="2.7.1.15"/>
    </reaction>
</comment>
<feature type="active site" description="Proton acceptor" evidence="10">
    <location>
        <position position="253"/>
    </location>
</feature>
<dbReference type="GO" id="GO:0019303">
    <property type="term" value="P:D-ribose catabolic process"/>
    <property type="evidence" value="ECO:0007669"/>
    <property type="project" value="UniProtKB-UniRule"/>
</dbReference>
<evidence type="ECO:0000256" key="1">
    <source>
        <dbReference type="ARBA" id="ARBA00022490"/>
    </source>
</evidence>
<keyword evidence="4 10" id="KW-0547">Nucleotide-binding</keyword>
<feature type="binding site" evidence="10">
    <location>
        <position position="253"/>
    </location>
    <ligand>
        <name>substrate</name>
    </ligand>
</feature>
<evidence type="ECO:0000256" key="4">
    <source>
        <dbReference type="ARBA" id="ARBA00022741"/>
    </source>
</evidence>
<feature type="domain" description="Carbohydrate kinase PfkB" evidence="11">
    <location>
        <begin position="2"/>
        <end position="297"/>
    </location>
</feature>
<dbReference type="FunFam" id="3.40.1190.20:FF:000010">
    <property type="entry name" value="Ribokinase"/>
    <property type="match status" value="1"/>
</dbReference>
<comment type="pathway">
    <text evidence="10">Carbohydrate metabolism; D-ribose degradation; D-ribose 5-phosphate from beta-D-ribopyranose: step 2/2.</text>
</comment>
<keyword evidence="5 10" id="KW-0418">Kinase</keyword>
<reference evidence="12" key="1">
    <citation type="journal article" date="2019" name="bioRxiv">
        <title>The Genome of the Zebra Mussel, Dreissena polymorpha: A Resource for Invasive Species Research.</title>
        <authorList>
            <person name="McCartney M.A."/>
            <person name="Auch B."/>
            <person name="Kono T."/>
            <person name="Mallez S."/>
            <person name="Zhang Y."/>
            <person name="Obille A."/>
            <person name="Becker A."/>
            <person name="Abrahante J.E."/>
            <person name="Garbe J."/>
            <person name="Badalamenti J.P."/>
            <person name="Herman A."/>
            <person name="Mangelson H."/>
            <person name="Liachko I."/>
            <person name="Sullivan S."/>
            <person name="Sone E.D."/>
            <person name="Koren S."/>
            <person name="Silverstein K.A.T."/>
            <person name="Beckman K.B."/>
            <person name="Gohl D.M."/>
        </authorList>
    </citation>
    <scope>NUCLEOTIDE SEQUENCE</scope>
    <source>
        <strain evidence="12">Duluth1</strain>
        <tissue evidence="12">Whole animal</tissue>
    </source>
</reference>
<dbReference type="Gene3D" id="3.40.1190.20">
    <property type="match status" value="1"/>
</dbReference>
<feature type="binding site" evidence="10">
    <location>
        <position position="290"/>
    </location>
    <ligand>
        <name>K(+)</name>
        <dbReference type="ChEBI" id="CHEBI:29103"/>
    </ligand>
</feature>
<evidence type="ECO:0000256" key="5">
    <source>
        <dbReference type="ARBA" id="ARBA00022777"/>
    </source>
</evidence>
<evidence type="ECO:0000313" key="12">
    <source>
        <dbReference type="EMBL" id="KAH3851309.1"/>
    </source>
</evidence>
<dbReference type="Pfam" id="PF00294">
    <property type="entry name" value="PfkB"/>
    <property type="match status" value="1"/>
</dbReference>
<comment type="subcellular location">
    <subcellularLocation>
        <location evidence="10">Cytoplasm</location>
    </subcellularLocation>
    <subcellularLocation>
        <location evidence="10">Nucleus</location>
    </subcellularLocation>
</comment>
<feature type="binding site" evidence="10">
    <location>
        <begin position="38"/>
        <end position="42"/>
    </location>
    <ligand>
        <name>substrate</name>
    </ligand>
</feature>
<dbReference type="CDD" id="cd01174">
    <property type="entry name" value="ribokinase"/>
    <property type="match status" value="1"/>
</dbReference>
<sequence>MDVTVVGSCNIDLISYVPRLPKPGETLQGSKFSMGFGGKGANQCAMTAKLGAKTAMVAKVGYDTFGEGFLKKFRELGVDTGHCSSTSEAMTGAAPICVDETGQNSVVIVPGANLLLSEADLEAAEEVISKSKVIICQLEIDPKVTLSALKMARKHKVMTILNPAPAVHLEADFLTNTDVFCPNETETEILTGISIRTVEEAKAASEEMLRRGCNNVIITLGGLGCVVAQAGFSEVVHVSAPSVTVVDSTGAGDAFIGSLAYFLSVAPGLGLVESARRAVQIASISVQHPGTMASFPTRSELPDTLLQETSS</sequence>
<proteinExistence type="inferred from homology"/>
<comment type="similarity">
    <text evidence="10">Belongs to the carbohydrate kinase PfkB family. Ribokinase subfamily.</text>
</comment>
<comment type="caution">
    <text evidence="10">Lacks conserved residue(s) required for the propagation of feature annotation.</text>
</comment>
<dbReference type="InterPro" id="IPR011877">
    <property type="entry name" value="Ribokinase"/>
</dbReference>
<dbReference type="Proteomes" id="UP000828390">
    <property type="component" value="Unassembled WGS sequence"/>
</dbReference>
<comment type="caution">
    <text evidence="12">The sequence shown here is derived from an EMBL/GenBank/DDBJ whole genome shotgun (WGS) entry which is preliminary data.</text>
</comment>
<feature type="binding site" evidence="10">
    <location>
        <position position="288"/>
    </location>
    <ligand>
        <name>K(+)</name>
        <dbReference type="ChEBI" id="CHEBI:29103"/>
    </ligand>
</feature>
<dbReference type="GO" id="GO:0005634">
    <property type="term" value="C:nucleus"/>
    <property type="evidence" value="ECO:0007669"/>
    <property type="project" value="UniProtKB-SubCell"/>
</dbReference>
<keyword evidence="7 10" id="KW-0460">Magnesium</keyword>
<feature type="binding site" evidence="10">
    <location>
        <position position="139"/>
    </location>
    <ligand>
        <name>substrate</name>
    </ligand>
</feature>
<gene>
    <name evidence="12" type="ORF">DPMN_093789</name>
</gene>
<keyword evidence="3 10" id="KW-0479">Metal-binding</keyword>
<name>A0A9D4R1C1_DREPO</name>
<evidence type="ECO:0000259" key="11">
    <source>
        <dbReference type="Pfam" id="PF00294"/>
    </source>
</evidence>
<feature type="binding site" evidence="10">
    <location>
        <position position="247"/>
    </location>
    <ligand>
        <name>K(+)</name>
        <dbReference type="ChEBI" id="CHEBI:29103"/>
    </ligand>
</feature>
<feature type="binding site" evidence="10">
    <location>
        <position position="285"/>
    </location>
    <ligand>
        <name>K(+)</name>
        <dbReference type="ChEBI" id="CHEBI:29103"/>
    </ligand>
</feature>
<evidence type="ECO:0000256" key="3">
    <source>
        <dbReference type="ARBA" id="ARBA00022723"/>
    </source>
</evidence>
<evidence type="ECO:0000256" key="8">
    <source>
        <dbReference type="ARBA" id="ARBA00022958"/>
    </source>
</evidence>
<dbReference type="InterPro" id="IPR011611">
    <property type="entry name" value="PfkB_dom"/>
</dbReference>
<dbReference type="EC" id="2.7.1.15" evidence="10"/>
<feature type="binding site" evidence="10">
    <location>
        <begin position="252"/>
        <end position="253"/>
    </location>
    <ligand>
        <name>ATP</name>
        <dbReference type="ChEBI" id="CHEBI:30616"/>
    </ligand>
</feature>
<dbReference type="EMBL" id="JAIWYP010000003">
    <property type="protein sequence ID" value="KAH3851309.1"/>
    <property type="molecule type" value="Genomic_DNA"/>
</dbReference>
<feature type="binding site" evidence="10">
    <location>
        <begin position="219"/>
        <end position="224"/>
    </location>
    <ligand>
        <name>ATP</name>
        <dbReference type="ChEBI" id="CHEBI:30616"/>
    </ligand>
</feature>
<comment type="subunit">
    <text evidence="10">Homodimer.</text>
</comment>
<evidence type="ECO:0000256" key="10">
    <source>
        <dbReference type="HAMAP-Rule" id="MF_03215"/>
    </source>
</evidence>
<dbReference type="GO" id="GO:0005829">
    <property type="term" value="C:cytosol"/>
    <property type="evidence" value="ECO:0007669"/>
    <property type="project" value="TreeGrafter"/>
</dbReference>
<dbReference type="GO" id="GO:0046872">
    <property type="term" value="F:metal ion binding"/>
    <property type="evidence" value="ECO:0007669"/>
    <property type="project" value="UniProtKB-KW"/>
</dbReference>
<dbReference type="PANTHER" id="PTHR10584">
    <property type="entry name" value="SUGAR KINASE"/>
    <property type="match status" value="1"/>
</dbReference>
<organism evidence="12 13">
    <name type="scientific">Dreissena polymorpha</name>
    <name type="common">Zebra mussel</name>
    <name type="synonym">Mytilus polymorpha</name>
    <dbReference type="NCBI Taxonomy" id="45954"/>
    <lineage>
        <taxon>Eukaryota</taxon>
        <taxon>Metazoa</taxon>
        <taxon>Spiralia</taxon>
        <taxon>Lophotrochozoa</taxon>
        <taxon>Mollusca</taxon>
        <taxon>Bivalvia</taxon>
        <taxon>Autobranchia</taxon>
        <taxon>Heteroconchia</taxon>
        <taxon>Euheterodonta</taxon>
        <taxon>Imparidentia</taxon>
        <taxon>Neoheterodontei</taxon>
        <taxon>Myida</taxon>
        <taxon>Dreissenoidea</taxon>
        <taxon>Dreissenidae</taxon>
        <taxon>Dreissena</taxon>
    </lineage>
</organism>
<dbReference type="InterPro" id="IPR029056">
    <property type="entry name" value="Ribokinase-like"/>
</dbReference>
<keyword evidence="10" id="KW-0539">Nucleus</keyword>
<evidence type="ECO:0000256" key="9">
    <source>
        <dbReference type="ARBA" id="ARBA00023277"/>
    </source>
</evidence>
<comment type="function">
    <text evidence="10">Catalyzes the phosphorylation of ribose at O-5 in a reaction requiring ATP and magnesium. The resulting D-ribose-5-phosphate can then be used either for sythesis of nucleotides, histidine, and tryptophan, or as a component of the pentose phosphate pathway.</text>
</comment>
<dbReference type="GO" id="GO:0005524">
    <property type="term" value="F:ATP binding"/>
    <property type="evidence" value="ECO:0007669"/>
    <property type="project" value="UniProtKB-UniRule"/>
</dbReference>
<dbReference type="SUPFAM" id="SSF53613">
    <property type="entry name" value="Ribokinase-like"/>
    <property type="match status" value="1"/>
</dbReference>
<feature type="binding site" evidence="10">
    <location>
        <position position="249"/>
    </location>
    <ligand>
        <name>K(+)</name>
        <dbReference type="ChEBI" id="CHEBI:29103"/>
    </ligand>
</feature>
<protein>
    <recommendedName>
        <fullName evidence="10">Ribokinase</fullName>
        <shortName evidence="10">RK</shortName>
        <ecNumber evidence="10">2.7.1.15</ecNumber>
    </recommendedName>
</protein>
<keyword evidence="9 10" id="KW-0119">Carbohydrate metabolism</keyword>
<comment type="activity regulation">
    <text evidence="10">Activated by a monovalent cation that binds near, but not in, the active site. The most likely occupant of the site in vivo is potassium. Ion binding induces a conformational change that may alter substrate affinity.</text>
</comment>
<keyword evidence="2 10" id="KW-0808">Transferase</keyword>
<evidence type="ECO:0000313" key="13">
    <source>
        <dbReference type="Proteomes" id="UP000828390"/>
    </source>
</evidence>
<evidence type="ECO:0000256" key="7">
    <source>
        <dbReference type="ARBA" id="ARBA00022842"/>
    </source>
</evidence>
<keyword evidence="13" id="KW-1185">Reference proteome</keyword>
<reference evidence="12" key="2">
    <citation type="submission" date="2020-11" db="EMBL/GenBank/DDBJ databases">
        <authorList>
            <person name="McCartney M.A."/>
            <person name="Auch B."/>
            <person name="Kono T."/>
            <person name="Mallez S."/>
            <person name="Becker A."/>
            <person name="Gohl D.M."/>
            <person name="Silverstein K.A.T."/>
            <person name="Koren S."/>
            <person name="Bechman K.B."/>
            <person name="Herman A."/>
            <person name="Abrahante J.E."/>
            <person name="Garbe J."/>
        </authorList>
    </citation>
    <scope>NUCLEOTIDE SEQUENCE</scope>
    <source>
        <strain evidence="12">Duluth1</strain>
        <tissue evidence="12">Whole animal</tissue>
    </source>
</reference>
<feature type="binding site" evidence="10">
    <location>
        <position position="183"/>
    </location>
    <ligand>
        <name>ATP</name>
        <dbReference type="ChEBI" id="CHEBI:30616"/>
    </ligand>
</feature>
<feature type="binding site" evidence="10">
    <location>
        <begin position="10"/>
        <end position="12"/>
    </location>
    <ligand>
        <name>substrate</name>
    </ligand>
</feature>
<dbReference type="AlphaFoldDB" id="A0A9D4R1C1"/>
<accession>A0A9D4R1C1</accession>
<comment type="cofactor">
    <cofactor evidence="10">
        <name>Mg(2+)</name>
        <dbReference type="ChEBI" id="CHEBI:18420"/>
    </cofactor>
    <text evidence="10">Requires a divalent cation, most likely magnesium in vivo, as an electrophilic catalyst to aid phosphoryl group transfer. It is the chelate of the metal and the nucleotide that is the actual substrate.</text>
</comment>
<dbReference type="NCBIfam" id="TIGR02152">
    <property type="entry name" value="D_ribokin_bact"/>
    <property type="match status" value="1"/>
</dbReference>
<keyword evidence="6 10" id="KW-0067">ATP-binding</keyword>